<feature type="compositionally biased region" description="Polar residues" evidence="1">
    <location>
        <begin position="83"/>
        <end position="93"/>
    </location>
</feature>
<dbReference type="RefSeq" id="XP_053028327.1">
    <property type="nucleotide sequence ID" value="XM_053164351.1"/>
</dbReference>
<dbReference type="Proteomes" id="UP001164743">
    <property type="component" value="Chromosome 17A"/>
</dbReference>
<organism evidence="3 4">
    <name type="scientific">Puccinia triticina</name>
    <dbReference type="NCBI Taxonomy" id="208348"/>
    <lineage>
        <taxon>Eukaryota</taxon>
        <taxon>Fungi</taxon>
        <taxon>Dikarya</taxon>
        <taxon>Basidiomycota</taxon>
        <taxon>Pucciniomycotina</taxon>
        <taxon>Pucciniomycetes</taxon>
        <taxon>Pucciniales</taxon>
        <taxon>Pucciniaceae</taxon>
        <taxon>Puccinia</taxon>
    </lineage>
</organism>
<accession>A0ABY7DCT6</accession>
<protein>
    <submittedName>
        <fullName evidence="3">Uncharacterized protein</fullName>
    </submittedName>
</protein>
<dbReference type="EMBL" id="CP110437">
    <property type="protein sequence ID" value="WAQ92772.1"/>
    <property type="molecule type" value="Genomic_DNA"/>
</dbReference>
<proteinExistence type="predicted"/>
<keyword evidence="4" id="KW-1185">Reference proteome</keyword>
<evidence type="ECO:0000313" key="3">
    <source>
        <dbReference type="EMBL" id="WAQ92772.1"/>
    </source>
</evidence>
<feature type="chain" id="PRO_5046447746" evidence="2">
    <location>
        <begin position="22"/>
        <end position="181"/>
    </location>
</feature>
<evidence type="ECO:0000256" key="1">
    <source>
        <dbReference type="SAM" id="MobiDB-lite"/>
    </source>
</evidence>
<feature type="region of interest" description="Disordered" evidence="1">
    <location>
        <begin position="50"/>
        <end position="93"/>
    </location>
</feature>
<name>A0ABY7DCT6_9BASI</name>
<reference evidence="3" key="1">
    <citation type="submission" date="2022-10" db="EMBL/GenBank/DDBJ databases">
        <title>Puccinia triticina Genome sequencing and assembly.</title>
        <authorList>
            <person name="Li C."/>
        </authorList>
    </citation>
    <scope>NUCLEOTIDE SEQUENCE</scope>
    <source>
        <strain evidence="3">Pt15</strain>
    </source>
</reference>
<sequence length="181" mass="20271">MAYLRALALTLVVLLLAEICCAPLNKEVTSQGKEVERGIEALDEPMDLALTSSDVENSSKRAGSHMSRGKNDDPLAVKEAGKTDQSSKQIEATSGSSAYQHLVAVAQEIELGLRTQHDQINLEKRQMDWLGLMDNVAWTRHMTDEAIPSRVAEMDSKTRKENLWELNVFSSFLRLYMVVRH</sequence>
<evidence type="ECO:0000313" key="4">
    <source>
        <dbReference type="Proteomes" id="UP001164743"/>
    </source>
</evidence>
<evidence type="ECO:0000256" key="2">
    <source>
        <dbReference type="SAM" id="SignalP"/>
    </source>
</evidence>
<feature type="compositionally biased region" description="Basic and acidic residues" evidence="1">
    <location>
        <begin position="69"/>
        <end position="82"/>
    </location>
</feature>
<feature type="signal peptide" evidence="2">
    <location>
        <begin position="1"/>
        <end position="21"/>
    </location>
</feature>
<gene>
    <name evidence="3" type="ORF">PtA15_17A254</name>
</gene>
<keyword evidence="2" id="KW-0732">Signal</keyword>
<dbReference type="GeneID" id="77805246"/>